<dbReference type="OrthoDB" id="2990337at2"/>
<accession>A0A3D9I9S4</accession>
<comment type="caution">
    <text evidence="1">The sequence shown here is derived from an EMBL/GenBank/DDBJ whole genome shotgun (WGS) entry which is preliminary data.</text>
</comment>
<proteinExistence type="predicted"/>
<sequence>MNRLWGLSLSLMLLIAGCSTSELPLRMKASQIEVYSLFNDRSKEQLLTITDAATIGNIITELNSLHKTSFEDPESPGNLYEIHFIRSNERKIFVLADKGEFKSKIYTNKSAENGDVWTAKTKLIEWLLGDKRRPYPNNPSTGS</sequence>
<evidence type="ECO:0000313" key="2">
    <source>
        <dbReference type="Proteomes" id="UP000256869"/>
    </source>
</evidence>
<reference evidence="1 2" key="1">
    <citation type="submission" date="2018-07" db="EMBL/GenBank/DDBJ databases">
        <title>Genomic Encyclopedia of Type Strains, Phase III (KMG-III): the genomes of soil and plant-associated and newly described type strains.</title>
        <authorList>
            <person name="Whitman W."/>
        </authorList>
    </citation>
    <scope>NUCLEOTIDE SEQUENCE [LARGE SCALE GENOMIC DNA]</scope>
    <source>
        <strain evidence="1 2">CECT 8236</strain>
    </source>
</reference>
<name>A0A3D9I9S4_9BACL</name>
<dbReference type="PROSITE" id="PS51257">
    <property type="entry name" value="PROKAR_LIPOPROTEIN"/>
    <property type="match status" value="1"/>
</dbReference>
<dbReference type="AlphaFoldDB" id="A0A3D9I9S4"/>
<dbReference type="EMBL" id="QRDY01000008">
    <property type="protein sequence ID" value="RED58524.1"/>
    <property type="molecule type" value="Genomic_DNA"/>
</dbReference>
<dbReference type="Proteomes" id="UP000256869">
    <property type="component" value="Unassembled WGS sequence"/>
</dbReference>
<evidence type="ECO:0000313" key="1">
    <source>
        <dbReference type="EMBL" id="RED58524.1"/>
    </source>
</evidence>
<dbReference type="RefSeq" id="WP_115993511.1">
    <property type="nucleotide sequence ID" value="NZ_QRDY01000008.1"/>
</dbReference>
<keyword evidence="2" id="KW-1185">Reference proteome</keyword>
<protein>
    <submittedName>
        <fullName evidence="1">Uncharacterized protein</fullName>
    </submittedName>
</protein>
<organism evidence="1 2">
    <name type="scientific">Cohnella lupini</name>
    <dbReference type="NCBI Taxonomy" id="1294267"/>
    <lineage>
        <taxon>Bacteria</taxon>
        <taxon>Bacillati</taxon>
        <taxon>Bacillota</taxon>
        <taxon>Bacilli</taxon>
        <taxon>Bacillales</taxon>
        <taxon>Paenibacillaceae</taxon>
        <taxon>Cohnella</taxon>
    </lineage>
</organism>
<gene>
    <name evidence="1" type="ORF">DFP95_10848</name>
</gene>